<dbReference type="NCBIfam" id="TIGR00797">
    <property type="entry name" value="matE"/>
    <property type="match status" value="1"/>
</dbReference>
<comment type="similarity">
    <text evidence="3">Belongs to the multi antimicrobial extrusion (MATE) (TC 2.A.66.1) family.</text>
</comment>
<keyword evidence="6" id="KW-0050">Antiport</keyword>
<accession>A0A3E3EFX8</accession>
<feature type="transmembrane region" description="Helical" evidence="13">
    <location>
        <begin position="21"/>
        <end position="43"/>
    </location>
</feature>
<keyword evidence="8 13" id="KW-0812">Transmembrane</keyword>
<dbReference type="InterPro" id="IPR048279">
    <property type="entry name" value="MdtK-like"/>
</dbReference>
<sequence>MNQEYDMMAHKPIFPLLMKMAIPPMISMLIQSMYNIIDSIFVAKLGEEALTALSLAFPLQNLSLAFSVGLGVAINALIAKSLGASDEKQANYISDHGIFLAILHSLLFVFIGIFLMKPFFLMFTTNPTVLDYAITYGSIVITFTFGSIIHITIEKMFQATGNMMIPMFLQGIGAIVNIILDPILIFGINGYLEFGVAGAAIATIIGQMTACLLAIILFRKTSRIKVSLKNFKPNAQIIKNIYSIAIPSGVMTSLPSILVALLNSLLATVSQTAIAFFGIYFKLQSFIYMPANGLIQGMRPLISYNYGARHFDRVKKIIKVSIISTAVILCCGTIIFMGLPGLVLSWFNATEQLLEIGIIGLRVISPCFILSTMGVVISGVFESLGKGRQSLTISLLRQFIITLPLAYILLKVIGLNGIWFSFVIAEGIASVIAVILIKKELHNFKVD</sequence>
<proteinExistence type="inferred from homology"/>
<evidence type="ECO:0000313" key="14">
    <source>
        <dbReference type="EMBL" id="RGD86756.1"/>
    </source>
</evidence>
<keyword evidence="10" id="KW-0406">Ion transport</keyword>
<dbReference type="PIRSF" id="PIRSF006603">
    <property type="entry name" value="DinF"/>
    <property type="match status" value="1"/>
</dbReference>
<dbReference type="GO" id="GO:0005886">
    <property type="term" value="C:plasma membrane"/>
    <property type="evidence" value="ECO:0007669"/>
    <property type="project" value="UniProtKB-SubCell"/>
</dbReference>
<feature type="transmembrane region" description="Helical" evidence="13">
    <location>
        <begin position="418"/>
        <end position="437"/>
    </location>
</feature>
<dbReference type="EMBL" id="QUSL01000003">
    <property type="protein sequence ID" value="RGD86756.1"/>
    <property type="molecule type" value="Genomic_DNA"/>
</dbReference>
<evidence type="ECO:0000256" key="4">
    <source>
        <dbReference type="ARBA" id="ARBA00020268"/>
    </source>
</evidence>
<organism evidence="14 15">
    <name type="scientific">Thomasclavelia ramosa</name>
    <dbReference type="NCBI Taxonomy" id="1547"/>
    <lineage>
        <taxon>Bacteria</taxon>
        <taxon>Bacillati</taxon>
        <taxon>Bacillota</taxon>
        <taxon>Erysipelotrichia</taxon>
        <taxon>Erysipelotrichales</taxon>
        <taxon>Coprobacillaceae</taxon>
        <taxon>Thomasclavelia</taxon>
    </lineage>
</organism>
<protein>
    <recommendedName>
        <fullName evidence="4">Probable multidrug resistance protein NorM</fullName>
    </recommendedName>
    <alternativeName>
        <fullName evidence="12">Multidrug-efflux transporter</fullName>
    </alternativeName>
</protein>
<gene>
    <name evidence="14" type="ORF">DXB93_02745</name>
</gene>
<keyword evidence="11 13" id="KW-0472">Membrane</keyword>
<evidence type="ECO:0000256" key="13">
    <source>
        <dbReference type="SAM" id="Phobius"/>
    </source>
</evidence>
<evidence type="ECO:0000256" key="8">
    <source>
        <dbReference type="ARBA" id="ARBA00022692"/>
    </source>
</evidence>
<dbReference type="Pfam" id="PF01554">
    <property type="entry name" value="MatE"/>
    <property type="match status" value="2"/>
</dbReference>
<evidence type="ECO:0000256" key="7">
    <source>
        <dbReference type="ARBA" id="ARBA00022475"/>
    </source>
</evidence>
<dbReference type="Proteomes" id="UP000261032">
    <property type="component" value="Unassembled WGS sequence"/>
</dbReference>
<comment type="function">
    <text evidence="1">Multidrug efflux pump.</text>
</comment>
<dbReference type="PANTHER" id="PTHR43298">
    <property type="entry name" value="MULTIDRUG RESISTANCE PROTEIN NORM-RELATED"/>
    <property type="match status" value="1"/>
</dbReference>
<feature type="transmembrane region" description="Helical" evidence="13">
    <location>
        <begin position="165"/>
        <end position="188"/>
    </location>
</feature>
<dbReference type="InterPro" id="IPR002528">
    <property type="entry name" value="MATE_fam"/>
</dbReference>
<keyword evidence="7" id="KW-1003">Cell membrane</keyword>
<evidence type="ECO:0000256" key="9">
    <source>
        <dbReference type="ARBA" id="ARBA00022989"/>
    </source>
</evidence>
<feature type="transmembrane region" description="Helical" evidence="13">
    <location>
        <begin position="98"/>
        <end position="120"/>
    </location>
</feature>
<evidence type="ECO:0000256" key="12">
    <source>
        <dbReference type="ARBA" id="ARBA00031636"/>
    </source>
</evidence>
<dbReference type="GO" id="GO:0015297">
    <property type="term" value="F:antiporter activity"/>
    <property type="evidence" value="ECO:0007669"/>
    <property type="project" value="UniProtKB-KW"/>
</dbReference>
<feature type="transmembrane region" description="Helical" evidence="13">
    <location>
        <begin position="274"/>
        <end position="295"/>
    </location>
</feature>
<dbReference type="InterPro" id="IPR050222">
    <property type="entry name" value="MATE_MdtK"/>
</dbReference>
<evidence type="ECO:0000256" key="2">
    <source>
        <dbReference type="ARBA" id="ARBA00004651"/>
    </source>
</evidence>
<dbReference type="RefSeq" id="WP_117580421.1">
    <property type="nucleotide sequence ID" value="NZ_QUSL01000003.1"/>
</dbReference>
<reference evidence="14 15" key="1">
    <citation type="submission" date="2018-08" db="EMBL/GenBank/DDBJ databases">
        <title>A genome reference for cultivated species of the human gut microbiota.</title>
        <authorList>
            <person name="Zou Y."/>
            <person name="Xue W."/>
            <person name="Luo G."/>
        </authorList>
    </citation>
    <scope>NUCLEOTIDE SEQUENCE [LARGE SCALE GENOMIC DNA]</scope>
    <source>
        <strain evidence="14 15">OM06-4</strain>
    </source>
</reference>
<evidence type="ECO:0000256" key="1">
    <source>
        <dbReference type="ARBA" id="ARBA00003408"/>
    </source>
</evidence>
<evidence type="ECO:0000256" key="10">
    <source>
        <dbReference type="ARBA" id="ARBA00023065"/>
    </source>
</evidence>
<keyword evidence="9 13" id="KW-1133">Transmembrane helix</keyword>
<feature type="transmembrane region" description="Helical" evidence="13">
    <location>
        <begin position="316"/>
        <end position="339"/>
    </location>
</feature>
<comment type="caution">
    <text evidence="14">The sequence shown here is derived from an EMBL/GenBank/DDBJ whole genome shotgun (WGS) entry which is preliminary data.</text>
</comment>
<evidence type="ECO:0000256" key="6">
    <source>
        <dbReference type="ARBA" id="ARBA00022449"/>
    </source>
</evidence>
<evidence type="ECO:0000256" key="11">
    <source>
        <dbReference type="ARBA" id="ARBA00023136"/>
    </source>
</evidence>
<evidence type="ECO:0000313" key="15">
    <source>
        <dbReference type="Proteomes" id="UP000261032"/>
    </source>
</evidence>
<dbReference type="GO" id="GO:0006811">
    <property type="term" value="P:monoatomic ion transport"/>
    <property type="evidence" value="ECO:0007669"/>
    <property type="project" value="UniProtKB-KW"/>
</dbReference>
<feature type="transmembrane region" description="Helical" evidence="13">
    <location>
        <begin position="393"/>
        <end position="412"/>
    </location>
</feature>
<name>A0A3E3EFX8_9FIRM</name>
<evidence type="ECO:0000256" key="3">
    <source>
        <dbReference type="ARBA" id="ARBA00010199"/>
    </source>
</evidence>
<feature type="transmembrane region" description="Helical" evidence="13">
    <location>
        <begin position="359"/>
        <end position="381"/>
    </location>
</feature>
<dbReference type="PANTHER" id="PTHR43298:SF2">
    <property type="entry name" value="FMN_FAD EXPORTER YEEO-RELATED"/>
    <property type="match status" value="1"/>
</dbReference>
<evidence type="ECO:0000256" key="5">
    <source>
        <dbReference type="ARBA" id="ARBA00022448"/>
    </source>
</evidence>
<dbReference type="GO" id="GO:0042910">
    <property type="term" value="F:xenobiotic transmembrane transporter activity"/>
    <property type="evidence" value="ECO:0007669"/>
    <property type="project" value="InterPro"/>
</dbReference>
<feature type="transmembrane region" description="Helical" evidence="13">
    <location>
        <begin position="55"/>
        <end position="78"/>
    </location>
</feature>
<feature type="transmembrane region" description="Helical" evidence="13">
    <location>
        <begin position="240"/>
        <end position="262"/>
    </location>
</feature>
<comment type="subcellular location">
    <subcellularLocation>
        <location evidence="2">Cell membrane</location>
        <topology evidence="2">Multi-pass membrane protein</topology>
    </subcellularLocation>
</comment>
<feature type="transmembrane region" description="Helical" evidence="13">
    <location>
        <begin position="194"/>
        <end position="219"/>
    </location>
</feature>
<dbReference type="AlphaFoldDB" id="A0A3E3EFX8"/>
<feature type="transmembrane region" description="Helical" evidence="13">
    <location>
        <begin position="132"/>
        <end position="153"/>
    </location>
</feature>
<keyword evidence="5" id="KW-0813">Transport</keyword>